<dbReference type="STRING" id="72664.V4LUC4"/>
<dbReference type="PROSITE" id="PS50969">
    <property type="entry name" value="FCP1"/>
    <property type="match status" value="1"/>
</dbReference>
<feature type="non-terminal residue" evidence="5">
    <location>
        <position position="1"/>
    </location>
</feature>
<comment type="subcellular location">
    <subcellularLocation>
        <location evidence="1">Mitochondrion inner membrane</location>
        <topology evidence="1">Single-pass membrane protein</topology>
    </subcellularLocation>
</comment>
<dbReference type="InterPro" id="IPR050365">
    <property type="entry name" value="TIM50"/>
</dbReference>
<comment type="similarity">
    <text evidence="1">Belongs to the TIM50 family.</text>
</comment>
<evidence type="ECO:0000313" key="6">
    <source>
        <dbReference type="Proteomes" id="UP000030689"/>
    </source>
</evidence>
<evidence type="ECO:0000313" key="5">
    <source>
        <dbReference type="EMBL" id="ESQ47439.1"/>
    </source>
</evidence>
<dbReference type="AlphaFoldDB" id="V4LUC4"/>
<evidence type="ECO:0000256" key="3">
    <source>
        <dbReference type="SAM" id="MobiDB-lite"/>
    </source>
</evidence>
<dbReference type="GO" id="GO:0015031">
    <property type="term" value="P:protein transport"/>
    <property type="evidence" value="ECO:0007669"/>
    <property type="project" value="UniProtKB-KW"/>
</dbReference>
<dbReference type="InterPro" id="IPR036412">
    <property type="entry name" value="HAD-like_sf"/>
</dbReference>
<gene>
    <name evidence="5" type="ORF">EUTSA_v10028320mg</name>
</gene>
<accession>V4LUC4</accession>
<name>V4LUC4_EUTSA</name>
<keyword evidence="1" id="KW-0813">Transport</keyword>
<evidence type="ECO:0000256" key="2">
    <source>
        <dbReference type="SAM" id="Coils"/>
    </source>
</evidence>
<dbReference type="PANTHER" id="PTHR12210">
    <property type="entry name" value="DULLARD PROTEIN PHOSPHATASE"/>
    <property type="match status" value="1"/>
</dbReference>
<evidence type="ECO:0000259" key="4">
    <source>
        <dbReference type="PROSITE" id="PS50969"/>
    </source>
</evidence>
<sequence length="278" mass="31299">EAPILSPNEAAVDASNGNEQIETVVDDLNKETCVASGDGTENVETGSQDVEKEEDVCEEQLESDERVLEEIQDKQMEEEQAADVISGDANIEEKNEDSVTSDAIEKEDTCVASGGIKERSVSKKKLLVLDLNGLLADIVSSPGDYVPDTYIQSRALFKRPFCEDFLKFCFDKFEVGIWSTKKQKNVERITEFLLGDMKSKLLFCWGMSYCSTTTVWEKDVVFKDLNKLWEEHEPNLPWKAGDYNKTNTVLVDHSPCKALLNPEYSLTHTSIRTRQTHP</sequence>
<dbReference type="EMBL" id="KI517416">
    <property type="protein sequence ID" value="ESQ47439.1"/>
    <property type="molecule type" value="Genomic_DNA"/>
</dbReference>
<feature type="domain" description="FCP1 homology" evidence="4">
    <location>
        <begin position="120"/>
        <end position="278"/>
    </location>
</feature>
<dbReference type="SUPFAM" id="SSF56784">
    <property type="entry name" value="HAD-like"/>
    <property type="match status" value="1"/>
</dbReference>
<keyword evidence="2" id="KW-0175">Coiled coil</keyword>
<feature type="coiled-coil region" evidence="2">
    <location>
        <begin position="54"/>
        <end position="81"/>
    </location>
</feature>
<comment type="function">
    <text evidence="1">Essential component of the TIM23 complex, a complex that mediates the translocation of transit peptide-containing proteins across the mitochondrial inner membrane.</text>
</comment>
<organism evidence="5 6">
    <name type="scientific">Eutrema salsugineum</name>
    <name type="common">Saltwater cress</name>
    <name type="synonym">Sisymbrium salsugineum</name>
    <dbReference type="NCBI Taxonomy" id="72664"/>
    <lineage>
        <taxon>Eukaryota</taxon>
        <taxon>Viridiplantae</taxon>
        <taxon>Streptophyta</taxon>
        <taxon>Embryophyta</taxon>
        <taxon>Tracheophyta</taxon>
        <taxon>Spermatophyta</taxon>
        <taxon>Magnoliopsida</taxon>
        <taxon>eudicotyledons</taxon>
        <taxon>Gunneridae</taxon>
        <taxon>Pentapetalae</taxon>
        <taxon>rosids</taxon>
        <taxon>malvids</taxon>
        <taxon>Brassicales</taxon>
        <taxon>Brassicaceae</taxon>
        <taxon>Eutremeae</taxon>
        <taxon>Eutrema</taxon>
    </lineage>
</organism>
<dbReference type="Pfam" id="PF03031">
    <property type="entry name" value="NIF"/>
    <property type="match status" value="1"/>
</dbReference>
<evidence type="ECO:0000256" key="1">
    <source>
        <dbReference type="RuleBase" id="RU365079"/>
    </source>
</evidence>
<keyword evidence="6" id="KW-1185">Reference proteome</keyword>
<proteinExistence type="inferred from homology"/>
<comment type="subunit">
    <text evidence="1">Component of the TIM23 complex.</text>
</comment>
<feature type="region of interest" description="Disordered" evidence="3">
    <location>
        <begin position="34"/>
        <end position="53"/>
    </location>
</feature>
<dbReference type="Proteomes" id="UP000030689">
    <property type="component" value="Unassembled WGS sequence"/>
</dbReference>
<dbReference type="KEGG" id="eus:EUTSA_v10028320mg"/>
<dbReference type="eggNOG" id="ENOG502QR82">
    <property type="taxonomic scope" value="Eukaryota"/>
</dbReference>
<protein>
    <recommendedName>
        <fullName evidence="1">Mitochondrial import inner membrane translocase subunit TIM50</fullName>
    </recommendedName>
</protein>
<keyword evidence="1" id="KW-0809">Transit peptide</keyword>
<dbReference type="Gene3D" id="3.40.50.1000">
    <property type="entry name" value="HAD superfamily/HAD-like"/>
    <property type="match status" value="1"/>
</dbReference>
<dbReference type="InterPro" id="IPR004274">
    <property type="entry name" value="FCP1_dom"/>
</dbReference>
<dbReference type="InterPro" id="IPR023214">
    <property type="entry name" value="HAD_sf"/>
</dbReference>
<dbReference type="GO" id="GO:0005744">
    <property type="term" value="C:TIM23 mitochondrial import inner membrane translocase complex"/>
    <property type="evidence" value="ECO:0007669"/>
    <property type="project" value="UniProtKB-UniRule"/>
</dbReference>
<keyword evidence="1" id="KW-0496">Mitochondrion</keyword>
<dbReference type="SMART" id="SM00577">
    <property type="entry name" value="CPDc"/>
    <property type="match status" value="1"/>
</dbReference>
<reference evidence="5 6" key="1">
    <citation type="journal article" date="2013" name="Front. Plant Sci.">
        <title>The Reference Genome of the Halophytic Plant Eutrema salsugineum.</title>
        <authorList>
            <person name="Yang R."/>
            <person name="Jarvis D.E."/>
            <person name="Chen H."/>
            <person name="Beilstein M.A."/>
            <person name="Grimwood J."/>
            <person name="Jenkins J."/>
            <person name="Shu S."/>
            <person name="Prochnik S."/>
            <person name="Xin M."/>
            <person name="Ma C."/>
            <person name="Schmutz J."/>
            <person name="Wing R.A."/>
            <person name="Mitchell-Olds T."/>
            <person name="Schumaker K.S."/>
            <person name="Wang X."/>
        </authorList>
    </citation>
    <scope>NUCLEOTIDE SEQUENCE [LARGE SCALE GENOMIC DNA]</scope>
</reference>
<keyword evidence="1" id="KW-0811">Translocation</keyword>
<keyword evidence="1" id="KW-0653">Protein transport</keyword>
<dbReference type="Gramene" id="ESQ47439">
    <property type="protein sequence ID" value="ESQ47439"/>
    <property type="gene ID" value="EUTSA_v10028320mg"/>
</dbReference>